<protein>
    <submittedName>
        <fullName evidence="1">Uncharacterized protein</fullName>
    </submittedName>
</protein>
<dbReference type="AlphaFoldDB" id="A0A8J3B2L6"/>
<reference evidence="1" key="1">
    <citation type="journal article" date="2014" name="Int. J. Syst. Evol. Microbiol.">
        <title>Complete genome sequence of Corynebacterium casei LMG S-19264T (=DSM 44701T), isolated from a smear-ripened cheese.</title>
        <authorList>
            <consortium name="US DOE Joint Genome Institute (JGI-PGF)"/>
            <person name="Walter F."/>
            <person name="Albersmeier A."/>
            <person name="Kalinowski J."/>
            <person name="Ruckert C."/>
        </authorList>
    </citation>
    <scope>NUCLEOTIDE SEQUENCE</scope>
    <source>
        <strain evidence="1">JCM 3090</strain>
    </source>
</reference>
<dbReference type="Proteomes" id="UP000649739">
    <property type="component" value="Unassembled WGS sequence"/>
</dbReference>
<evidence type="ECO:0000313" key="2">
    <source>
        <dbReference type="Proteomes" id="UP000649739"/>
    </source>
</evidence>
<gene>
    <name evidence="1" type="ORF">GCM10010123_19590</name>
</gene>
<evidence type="ECO:0000313" key="1">
    <source>
        <dbReference type="EMBL" id="GGJ89862.1"/>
    </source>
</evidence>
<comment type="caution">
    <text evidence="1">The sequence shown here is derived from an EMBL/GenBank/DDBJ whole genome shotgun (WGS) entry which is preliminary data.</text>
</comment>
<dbReference type="RefSeq" id="WP_189169739.1">
    <property type="nucleotide sequence ID" value="NZ_BMQB01000003.1"/>
</dbReference>
<keyword evidence="2" id="KW-1185">Reference proteome</keyword>
<name>A0A8J3B2L6_9ACTN</name>
<proteinExistence type="predicted"/>
<sequence length="66" mass="7185">MTRPEPMAVKRRVLAARLAALWCGLFAVRGVYWALGGTVGLGTLSQGIKELQAQGDRMLFLALTPR</sequence>
<accession>A0A8J3B2L6</accession>
<dbReference type="EMBL" id="BMQB01000003">
    <property type="protein sequence ID" value="GGJ89862.1"/>
    <property type="molecule type" value="Genomic_DNA"/>
</dbReference>
<organism evidence="1 2">
    <name type="scientific">Pilimelia anulata</name>
    <dbReference type="NCBI Taxonomy" id="53371"/>
    <lineage>
        <taxon>Bacteria</taxon>
        <taxon>Bacillati</taxon>
        <taxon>Actinomycetota</taxon>
        <taxon>Actinomycetes</taxon>
        <taxon>Micromonosporales</taxon>
        <taxon>Micromonosporaceae</taxon>
        <taxon>Pilimelia</taxon>
    </lineage>
</organism>
<reference evidence="1" key="2">
    <citation type="submission" date="2020-09" db="EMBL/GenBank/DDBJ databases">
        <authorList>
            <person name="Sun Q."/>
            <person name="Ohkuma M."/>
        </authorList>
    </citation>
    <scope>NUCLEOTIDE SEQUENCE</scope>
    <source>
        <strain evidence="1">JCM 3090</strain>
    </source>
</reference>